<dbReference type="InterPro" id="IPR036390">
    <property type="entry name" value="WH_DNA-bd_sf"/>
</dbReference>
<accession>A0AB39T3H2</accession>
<dbReference type="SUPFAM" id="SSF46785">
    <property type="entry name" value="Winged helix' DNA-binding domain"/>
    <property type="match status" value="1"/>
</dbReference>
<dbReference type="Gene3D" id="3.40.1410.10">
    <property type="entry name" value="Chorismate lyase-like"/>
    <property type="match status" value="1"/>
</dbReference>
<dbReference type="SMART" id="SM00345">
    <property type="entry name" value="HTH_GNTR"/>
    <property type="match status" value="1"/>
</dbReference>
<dbReference type="GO" id="GO:0003677">
    <property type="term" value="F:DNA binding"/>
    <property type="evidence" value="ECO:0007669"/>
    <property type="project" value="UniProtKB-KW"/>
</dbReference>
<sequence length="256" mass="28134">MTSKGVPLHQRLGEEMLRRIESGEWPEGEAVPSEAQLCQEFGTSRGPVRQALAMLRRDGNLVGGQGKPPVARRAAPSQSFATLMSFTQWAKSIGREPGQFTVEVARRRAGPEAAGLLDIEEGDPVVELVRLRLLDGVPTMVERSTFVHDVGRYLFDFDPDSGSIYEALCRADVDLHHARHTIDAITAEAQDAELLRVEPGAPLLRVRRLTSSAAGVPLESADDRFLPTMANFTIENTTEGRAVIGRYRTDEESDLD</sequence>
<dbReference type="InterPro" id="IPR028978">
    <property type="entry name" value="Chorismate_lyase_/UTRA_dom_sf"/>
</dbReference>
<dbReference type="PANTHER" id="PTHR44846">
    <property type="entry name" value="MANNOSYL-D-GLYCERATE TRANSPORT/METABOLISM SYSTEM REPRESSOR MNGR-RELATED"/>
    <property type="match status" value="1"/>
</dbReference>
<dbReference type="PROSITE" id="PS50949">
    <property type="entry name" value="HTH_GNTR"/>
    <property type="match status" value="1"/>
</dbReference>
<gene>
    <name evidence="5" type="ORF">AB5J54_29895</name>
</gene>
<dbReference type="PRINTS" id="PR00035">
    <property type="entry name" value="HTHGNTR"/>
</dbReference>
<dbReference type="InterPro" id="IPR050679">
    <property type="entry name" value="Bact_HTH_transcr_reg"/>
</dbReference>
<dbReference type="AlphaFoldDB" id="A0AB39T3H2"/>
<proteinExistence type="predicted"/>
<dbReference type="SUPFAM" id="SSF64288">
    <property type="entry name" value="Chorismate lyase-like"/>
    <property type="match status" value="1"/>
</dbReference>
<dbReference type="InterPro" id="IPR000524">
    <property type="entry name" value="Tscrpt_reg_HTH_GntR"/>
</dbReference>
<keyword evidence="1" id="KW-0805">Transcription regulation</keyword>
<dbReference type="Gene3D" id="1.10.10.10">
    <property type="entry name" value="Winged helix-like DNA-binding domain superfamily/Winged helix DNA-binding domain"/>
    <property type="match status" value="1"/>
</dbReference>
<dbReference type="InterPro" id="IPR036388">
    <property type="entry name" value="WH-like_DNA-bd_sf"/>
</dbReference>
<evidence type="ECO:0000256" key="3">
    <source>
        <dbReference type="ARBA" id="ARBA00023163"/>
    </source>
</evidence>
<protein>
    <submittedName>
        <fullName evidence="5">GntR family transcriptional regulator</fullName>
    </submittedName>
</protein>
<dbReference type="SMART" id="SM00866">
    <property type="entry name" value="UTRA"/>
    <property type="match status" value="1"/>
</dbReference>
<dbReference type="EMBL" id="CP163444">
    <property type="protein sequence ID" value="XDQ74477.1"/>
    <property type="molecule type" value="Genomic_DNA"/>
</dbReference>
<dbReference type="PANTHER" id="PTHR44846:SF1">
    <property type="entry name" value="MANNOSYL-D-GLYCERATE TRANSPORT_METABOLISM SYSTEM REPRESSOR MNGR-RELATED"/>
    <property type="match status" value="1"/>
</dbReference>
<dbReference type="GO" id="GO:0045892">
    <property type="term" value="P:negative regulation of DNA-templated transcription"/>
    <property type="evidence" value="ECO:0007669"/>
    <property type="project" value="TreeGrafter"/>
</dbReference>
<dbReference type="CDD" id="cd07377">
    <property type="entry name" value="WHTH_GntR"/>
    <property type="match status" value="1"/>
</dbReference>
<reference evidence="5" key="1">
    <citation type="submission" date="2024-07" db="EMBL/GenBank/DDBJ databases">
        <authorList>
            <person name="Yu S.T."/>
        </authorList>
    </citation>
    <scope>NUCLEOTIDE SEQUENCE</scope>
    <source>
        <strain evidence="5">R44</strain>
    </source>
</reference>
<keyword evidence="2" id="KW-0238">DNA-binding</keyword>
<dbReference type="RefSeq" id="WP_369146997.1">
    <property type="nucleotide sequence ID" value="NZ_CP163444.1"/>
</dbReference>
<dbReference type="Pfam" id="PF07702">
    <property type="entry name" value="UTRA"/>
    <property type="match status" value="1"/>
</dbReference>
<evidence type="ECO:0000256" key="1">
    <source>
        <dbReference type="ARBA" id="ARBA00023015"/>
    </source>
</evidence>
<dbReference type="GO" id="GO:0003700">
    <property type="term" value="F:DNA-binding transcription factor activity"/>
    <property type="evidence" value="ECO:0007669"/>
    <property type="project" value="InterPro"/>
</dbReference>
<name>A0AB39T3H2_9ACTN</name>
<evidence type="ECO:0000256" key="2">
    <source>
        <dbReference type="ARBA" id="ARBA00023125"/>
    </source>
</evidence>
<evidence type="ECO:0000259" key="4">
    <source>
        <dbReference type="PROSITE" id="PS50949"/>
    </source>
</evidence>
<dbReference type="Pfam" id="PF00392">
    <property type="entry name" value="GntR"/>
    <property type="match status" value="1"/>
</dbReference>
<keyword evidence="3" id="KW-0804">Transcription</keyword>
<dbReference type="InterPro" id="IPR011663">
    <property type="entry name" value="UTRA"/>
</dbReference>
<organism evidence="5">
    <name type="scientific">Streptomyces sp. R44</name>
    <dbReference type="NCBI Taxonomy" id="3238633"/>
    <lineage>
        <taxon>Bacteria</taxon>
        <taxon>Bacillati</taxon>
        <taxon>Actinomycetota</taxon>
        <taxon>Actinomycetes</taxon>
        <taxon>Kitasatosporales</taxon>
        <taxon>Streptomycetaceae</taxon>
        <taxon>Streptomyces</taxon>
    </lineage>
</organism>
<feature type="domain" description="HTH gntR-type" evidence="4">
    <location>
        <begin position="6"/>
        <end position="74"/>
    </location>
</feature>
<evidence type="ECO:0000313" key="5">
    <source>
        <dbReference type="EMBL" id="XDQ74477.1"/>
    </source>
</evidence>